<evidence type="ECO:0000313" key="4">
    <source>
        <dbReference type="Proteomes" id="UP000043316"/>
    </source>
</evidence>
<protein>
    <submittedName>
        <fullName evidence="3">Putative reductase</fullName>
    </submittedName>
</protein>
<dbReference type="SUPFAM" id="SSF52833">
    <property type="entry name" value="Thioredoxin-like"/>
    <property type="match status" value="1"/>
</dbReference>
<dbReference type="InterPro" id="IPR006504">
    <property type="entry name" value="Tscrpt_reg_Spx/MgsR"/>
</dbReference>
<comment type="similarity">
    <text evidence="1 2">Belongs to the ArsC family.</text>
</comment>
<evidence type="ECO:0000256" key="2">
    <source>
        <dbReference type="PROSITE-ProRule" id="PRU01282"/>
    </source>
</evidence>
<dbReference type="RefSeq" id="WP_053009601.1">
    <property type="nucleotide sequence ID" value="NZ_CWJI01000004.1"/>
</dbReference>
<dbReference type="Gene3D" id="3.40.30.10">
    <property type="entry name" value="Glutaredoxin"/>
    <property type="match status" value="1"/>
</dbReference>
<dbReference type="InterPro" id="IPR036249">
    <property type="entry name" value="Thioredoxin-like_sf"/>
</dbReference>
<dbReference type="PANTHER" id="PTHR30041">
    <property type="entry name" value="ARSENATE REDUCTASE"/>
    <property type="match status" value="1"/>
</dbReference>
<organism evidence="3 4">
    <name type="scientific">Yersinia intermedia</name>
    <dbReference type="NCBI Taxonomy" id="631"/>
    <lineage>
        <taxon>Bacteria</taxon>
        <taxon>Pseudomonadati</taxon>
        <taxon>Pseudomonadota</taxon>
        <taxon>Gammaproteobacteria</taxon>
        <taxon>Enterobacterales</taxon>
        <taxon>Yersiniaceae</taxon>
        <taxon>Yersinia</taxon>
    </lineage>
</organism>
<gene>
    <name evidence="3" type="primary">yffB</name>
    <name evidence="3" type="ORF">ERS008476_02271</name>
</gene>
<evidence type="ECO:0000313" key="3">
    <source>
        <dbReference type="EMBL" id="CRY55287.1"/>
    </source>
</evidence>
<dbReference type="Pfam" id="PF03960">
    <property type="entry name" value="ArsC"/>
    <property type="match status" value="1"/>
</dbReference>
<dbReference type="EMBL" id="CWJI01000004">
    <property type="protein sequence ID" value="CRY55287.1"/>
    <property type="molecule type" value="Genomic_DNA"/>
</dbReference>
<dbReference type="CDD" id="cd03035">
    <property type="entry name" value="ArsC_Yffb"/>
    <property type="match status" value="1"/>
</dbReference>
<name>A0A0H5LWI8_YERIN</name>
<evidence type="ECO:0000256" key="1">
    <source>
        <dbReference type="ARBA" id="ARBA00007198"/>
    </source>
</evidence>
<dbReference type="NCBIfam" id="NF008107">
    <property type="entry name" value="PRK10853.1"/>
    <property type="match status" value="1"/>
</dbReference>
<sequence length="132" mass="15193">MFDDAQKSLLKLYGIKNCDTIKKARRWLDEQGIAYQFHDYRVDGLSDERLQGFIDTLGWEALLNTRGTTWRKLPETQRAGITDAQAAKMLMLEYPAIIKRPLLEAPNGNILLGFNIENYQSFIQNQTAIEVQ</sequence>
<dbReference type="PANTHER" id="PTHR30041:SF8">
    <property type="entry name" value="PROTEIN YFFB"/>
    <property type="match status" value="1"/>
</dbReference>
<proteinExistence type="inferred from homology"/>
<accession>A0A0H5LWI8</accession>
<dbReference type="NCBIfam" id="TIGR01617">
    <property type="entry name" value="arsC_related"/>
    <property type="match status" value="1"/>
</dbReference>
<reference evidence="4" key="1">
    <citation type="submission" date="2015-03" db="EMBL/GenBank/DDBJ databases">
        <authorList>
            <consortium name="Pathogen Informatics"/>
        </authorList>
    </citation>
    <scope>NUCLEOTIDE SEQUENCE [LARGE SCALE GENOMIC DNA]</scope>
    <source>
        <strain evidence="4">R148</strain>
    </source>
</reference>
<dbReference type="PROSITE" id="PS51353">
    <property type="entry name" value="ARSC"/>
    <property type="match status" value="1"/>
</dbReference>
<dbReference type="Proteomes" id="UP000043316">
    <property type="component" value="Unassembled WGS sequence"/>
</dbReference>
<dbReference type="AlphaFoldDB" id="A0A0H5LWI8"/>
<dbReference type="InterPro" id="IPR006660">
    <property type="entry name" value="Arsenate_reductase-like"/>
</dbReference>